<keyword evidence="1" id="KW-0812">Transmembrane</keyword>
<evidence type="ECO:0000313" key="2">
    <source>
        <dbReference type="EMBL" id="GAI55222.1"/>
    </source>
</evidence>
<feature type="transmembrane region" description="Helical" evidence="1">
    <location>
        <begin position="12"/>
        <end position="41"/>
    </location>
</feature>
<feature type="non-terminal residue" evidence="2">
    <location>
        <position position="66"/>
    </location>
</feature>
<evidence type="ECO:0000256" key="1">
    <source>
        <dbReference type="SAM" id="Phobius"/>
    </source>
</evidence>
<name>X1PFY9_9ZZZZ</name>
<dbReference type="EMBL" id="BARV01037873">
    <property type="protein sequence ID" value="GAI55222.1"/>
    <property type="molecule type" value="Genomic_DNA"/>
</dbReference>
<keyword evidence="1" id="KW-0472">Membrane</keyword>
<protein>
    <submittedName>
        <fullName evidence="2">Uncharacterized protein</fullName>
    </submittedName>
</protein>
<sequence length="66" mass="7547">MLFQYIKTRRIGFLYLLALFNGLAIANHMWAVIALICYLVFLATLLVQKQISSRHIGIIIALWVIG</sequence>
<dbReference type="AlphaFoldDB" id="X1PFY9"/>
<accession>X1PFY9</accession>
<reference evidence="2" key="1">
    <citation type="journal article" date="2014" name="Front. Microbiol.">
        <title>High frequency of phylogenetically diverse reductive dehalogenase-homologous genes in deep subseafloor sedimentary metagenomes.</title>
        <authorList>
            <person name="Kawai M."/>
            <person name="Futagami T."/>
            <person name="Toyoda A."/>
            <person name="Takaki Y."/>
            <person name="Nishi S."/>
            <person name="Hori S."/>
            <person name="Arai W."/>
            <person name="Tsubouchi T."/>
            <person name="Morono Y."/>
            <person name="Uchiyama I."/>
            <person name="Ito T."/>
            <person name="Fujiyama A."/>
            <person name="Inagaki F."/>
            <person name="Takami H."/>
        </authorList>
    </citation>
    <scope>NUCLEOTIDE SEQUENCE</scope>
    <source>
        <strain evidence="2">Expedition CK06-06</strain>
    </source>
</reference>
<proteinExistence type="predicted"/>
<organism evidence="2">
    <name type="scientific">marine sediment metagenome</name>
    <dbReference type="NCBI Taxonomy" id="412755"/>
    <lineage>
        <taxon>unclassified sequences</taxon>
        <taxon>metagenomes</taxon>
        <taxon>ecological metagenomes</taxon>
    </lineage>
</organism>
<gene>
    <name evidence="2" type="ORF">S06H3_58490</name>
</gene>
<comment type="caution">
    <text evidence="2">The sequence shown here is derived from an EMBL/GenBank/DDBJ whole genome shotgun (WGS) entry which is preliminary data.</text>
</comment>
<keyword evidence="1" id="KW-1133">Transmembrane helix</keyword>